<dbReference type="EMBL" id="JADXDR010000104">
    <property type="protein sequence ID" value="KAI7839318.1"/>
    <property type="molecule type" value="Genomic_DNA"/>
</dbReference>
<feature type="signal peptide" evidence="3">
    <location>
        <begin position="1"/>
        <end position="17"/>
    </location>
</feature>
<dbReference type="SMART" id="SM00848">
    <property type="entry name" value="Inhibitor_I29"/>
    <property type="match status" value="1"/>
</dbReference>
<comment type="similarity">
    <text evidence="1">Belongs to the peptidase C1 family.</text>
</comment>
<dbReference type="PROSITE" id="PS00639">
    <property type="entry name" value="THIOL_PROTEASE_HIS"/>
    <property type="match status" value="1"/>
</dbReference>
<keyword evidence="3" id="KW-0732">Signal</keyword>
<dbReference type="SMART" id="SM00645">
    <property type="entry name" value="Pept_C1"/>
    <property type="match status" value="1"/>
</dbReference>
<comment type="caution">
    <text evidence="6">The sequence shown here is derived from an EMBL/GenBank/DDBJ whole genome shotgun (WGS) entry which is preliminary data.</text>
</comment>
<feature type="chain" id="PRO_5042058279" evidence="3">
    <location>
        <begin position="18"/>
        <end position="398"/>
    </location>
</feature>
<dbReference type="CDD" id="cd02248">
    <property type="entry name" value="Peptidase_C1A"/>
    <property type="match status" value="1"/>
</dbReference>
<dbReference type="InterPro" id="IPR013201">
    <property type="entry name" value="Prot_inhib_I29"/>
</dbReference>
<dbReference type="InterPro" id="IPR025660">
    <property type="entry name" value="Pept_his_AS"/>
</dbReference>
<keyword evidence="2" id="KW-1015">Disulfide bond</keyword>
<dbReference type="PRINTS" id="PR00705">
    <property type="entry name" value="PAPAIN"/>
</dbReference>
<dbReference type="Pfam" id="PF00112">
    <property type="entry name" value="Peptidase_C1"/>
    <property type="match status" value="1"/>
</dbReference>
<dbReference type="InterPro" id="IPR039417">
    <property type="entry name" value="Peptidase_C1A_papain-like"/>
</dbReference>
<evidence type="ECO:0000313" key="6">
    <source>
        <dbReference type="EMBL" id="KAI7839318.1"/>
    </source>
</evidence>
<dbReference type="InterPro" id="IPR000668">
    <property type="entry name" value="Peptidase_C1A_C"/>
</dbReference>
<protein>
    <submittedName>
        <fullName evidence="6">Uncharacterized protein</fullName>
    </submittedName>
</protein>
<feature type="domain" description="Cathepsin propeptide inhibitor" evidence="5">
    <location>
        <begin position="47"/>
        <end position="104"/>
    </location>
</feature>
<proteinExistence type="inferred from homology"/>
<dbReference type="Proteomes" id="UP001205105">
    <property type="component" value="Unassembled WGS sequence"/>
</dbReference>
<evidence type="ECO:0000313" key="7">
    <source>
        <dbReference type="Proteomes" id="UP001205105"/>
    </source>
</evidence>
<evidence type="ECO:0000259" key="4">
    <source>
        <dbReference type="SMART" id="SM00645"/>
    </source>
</evidence>
<name>A0AAD5DN08_9CHLO</name>
<gene>
    <name evidence="6" type="ORF">COHA_007016</name>
</gene>
<feature type="domain" description="Peptidase C1A papain C-terminal" evidence="4">
    <location>
        <begin position="142"/>
        <end position="366"/>
    </location>
</feature>
<dbReference type="InterPro" id="IPR013128">
    <property type="entry name" value="Peptidase_C1A"/>
</dbReference>
<dbReference type="Gene3D" id="3.90.70.10">
    <property type="entry name" value="Cysteine proteinases"/>
    <property type="match status" value="1"/>
</dbReference>
<evidence type="ECO:0000256" key="3">
    <source>
        <dbReference type="SAM" id="SignalP"/>
    </source>
</evidence>
<reference evidence="6" key="1">
    <citation type="submission" date="2020-11" db="EMBL/GenBank/DDBJ databases">
        <title>Chlorella ohadii genome sequencing and assembly.</title>
        <authorList>
            <person name="Murik O."/>
            <person name="Treves H."/>
            <person name="Kedem I."/>
            <person name="Shotland Y."/>
            <person name="Kaplan A."/>
        </authorList>
    </citation>
    <scope>NUCLEOTIDE SEQUENCE</scope>
    <source>
        <strain evidence="6">1</strain>
    </source>
</reference>
<dbReference type="SUPFAM" id="SSF54001">
    <property type="entry name" value="Cysteine proteinases"/>
    <property type="match status" value="1"/>
</dbReference>
<organism evidence="6 7">
    <name type="scientific">Chlorella ohadii</name>
    <dbReference type="NCBI Taxonomy" id="2649997"/>
    <lineage>
        <taxon>Eukaryota</taxon>
        <taxon>Viridiplantae</taxon>
        <taxon>Chlorophyta</taxon>
        <taxon>core chlorophytes</taxon>
        <taxon>Trebouxiophyceae</taxon>
        <taxon>Chlorellales</taxon>
        <taxon>Chlorellaceae</taxon>
        <taxon>Chlorella clade</taxon>
        <taxon>Chlorella</taxon>
    </lineage>
</organism>
<sequence length="398" mass="41525">MKALLAALLFLSAMAAAAKPAFGGYESQQEAADDADAMKKMDRKTLFAEWRAANGKAYASPAREAAAFAAFNAAVTSVIAHNSNPNAKFFKGLDEYADLTWEQFAATRLMKGISPAAAVARGAAAPKAAALPKPGRKLAQTPPAAWDWRALGKVPAARNQGGCGSCWAFAAVAALESKALIDGTTFSGDLSEQQMVDCVNSALGYSSGGCNGGYSSDVLNYVAKFRATTEADYRYTATMGTCQEPMTGHPAVAGSLTVAGYTTVTASKAAIQSAIYTNGPVVTYFNVISSFYGYAGGIYPAAGCPTDTINHAMLIVGYNFSAPVPYWIIRNSWGAGWGIEGGYIYVEATNNSLGACRMYTGLYAPRLTSAVSNLAAEDVPAVAVAALRCAWPAISCPK</sequence>
<dbReference type="Pfam" id="PF08246">
    <property type="entry name" value="Inhibitor_I29"/>
    <property type="match status" value="1"/>
</dbReference>
<dbReference type="GO" id="GO:0008234">
    <property type="term" value="F:cysteine-type peptidase activity"/>
    <property type="evidence" value="ECO:0007669"/>
    <property type="project" value="InterPro"/>
</dbReference>
<dbReference type="GO" id="GO:0006508">
    <property type="term" value="P:proteolysis"/>
    <property type="evidence" value="ECO:0007669"/>
    <property type="project" value="InterPro"/>
</dbReference>
<dbReference type="AlphaFoldDB" id="A0AAD5DN08"/>
<dbReference type="PROSITE" id="PS00139">
    <property type="entry name" value="THIOL_PROTEASE_CYS"/>
    <property type="match status" value="1"/>
</dbReference>
<dbReference type="PANTHER" id="PTHR12411">
    <property type="entry name" value="CYSTEINE PROTEASE FAMILY C1-RELATED"/>
    <property type="match status" value="1"/>
</dbReference>
<accession>A0AAD5DN08</accession>
<evidence type="ECO:0000256" key="1">
    <source>
        <dbReference type="ARBA" id="ARBA00008455"/>
    </source>
</evidence>
<evidence type="ECO:0000256" key="2">
    <source>
        <dbReference type="ARBA" id="ARBA00023157"/>
    </source>
</evidence>
<evidence type="ECO:0000259" key="5">
    <source>
        <dbReference type="SMART" id="SM00848"/>
    </source>
</evidence>
<keyword evidence="7" id="KW-1185">Reference proteome</keyword>
<dbReference type="InterPro" id="IPR038765">
    <property type="entry name" value="Papain-like_cys_pep_sf"/>
</dbReference>
<dbReference type="InterPro" id="IPR000169">
    <property type="entry name" value="Pept_cys_AS"/>
</dbReference>